<dbReference type="Pfam" id="PF18005">
    <property type="entry name" value="eIF3m_C_helix"/>
    <property type="match status" value="1"/>
</dbReference>
<dbReference type="PROSITE" id="PS50250">
    <property type="entry name" value="PCI"/>
    <property type="match status" value="1"/>
</dbReference>
<dbReference type="SMART" id="SM00088">
    <property type="entry name" value="PINT"/>
    <property type="match status" value="1"/>
</dbReference>
<sequence length="382" mass="43318">MSVPAFIDVTEEDQAAELRAYLKSKGAEISEENSDGGLHIDLAQIIEACDICLKEDDKDVESIMNSVVSLLLILEPDKQEPLIESLCEKLVKFREGESPSLRLQLLSNLFHGMDKSTPVRYTVYCALVKVAATCGGIIYIPTDLDQVRKWISDWNLNTEKKHVLLRLLYEALVDCKKSHNYAHPFSDDAAKVMVELLGSYTDDNASHARLDAHKCIVRALKDPKTFLLDHLLALKPVKFLEGELIHDLLTIFVSAKLSSYVKFYENNKDFIDSLGLSHEQNLEKMRLLTFMGMAVENKELSFDTMQQELQIGADDVEAFVIDAVKTKMVYCKIDQTQKKIIVSHSTHRTFGKQQWQQLYDILNTWKSNLSKVKNSLQSISDA</sequence>
<dbReference type="InterPro" id="IPR027528">
    <property type="entry name" value="eIF3m"/>
</dbReference>
<comment type="subcellular location">
    <subcellularLocation>
        <location evidence="5">Cytoplasm</location>
    </subcellularLocation>
</comment>
<dbReference type="Proteomes" id="UP001295444">
    <property type="component" value="Chromosome 12"/>
</dbReference>
<comment type="subunit">
    <text evidence="5">Component of the eukaryotic translation initiation factor 3 (eIF-3) complex, which is composed of 13 subunits: EIF3A, EIF3B, EIF3C, EIF3D, EIF3E, EIF3F, EIF3G, EIF3H, EIF3I, EIF3J, EIF3K, EIF3L and EIF3M.</text>
</comment>
<evidence type="ECO:0000256" key="1">
    <source>
        <dbReference type="ARBA" id="ARBA00008482"/>
    </source>
</evidence>
<protein>
    <recommendedName>
        <fullName evidence="5">Eukaryotic translation initiation factor 3 subunit M</fullName>
        <shortName evidence="5">eIF3m</shortName>
    </recommendedName>
</protein>
<proteinExistence type="inferred from homology"/>
<organism evidence="7 8">
    <name type="scientific">Pelobates cultripes</name>
    <name type="common">Western spadefoot toad</name>
    <dbReference type="NCBI Taxonomy" id="61616"/>
    <lineage>
        <taxon>Eukaryota</taxon>
        <taxon>Metazoa</taxon>
        <taxon>Chordata</taxon>
        <taxon>Craniata</taxon>
        <taxon>Vertebrata</taxon>
        <taxon>Euteleostomi</taxon>
        <taxon>Amphibia</taxon>
        <taxon>Batrachia</taxon>
        <taxon>Anura</taxon>
        <taxon>Pelobatoidea</taxon>
        <taxon>Pelobatidae</taxon>
        <taxon>Pelobates</taxon>
    </lineage>
</organism>
<dbReference type="SUPFAM" id="SSF46785">
    <property type="entry name" value="Winged helix' DNA-binding domain"/>
    <property type="match status" value="1"/>
</dbReference>
<dbReference type="InterPro" id="IPR016024">
    <property type="entry name" value="ARM-type_fold"/>
</dbReference>
<keyword evidence="2 5" id="KW-0963">Cytoplasm</keyword>
<accession>A0AAD1WXD2</accession>
<evidence type="ECO:0000259" key="6">
    <source>
        <dbReference type="PROSITE" id="PS50250"/>
    </source>
</evidence>
<dbReference type="GO" id="GO:0016282">
    <property type="term" value="C:eukaryotic 43S preinitiation complex"/>
    <property type="evidence" value="ECO:0007669"/>
    <property type="project" value="UniProtKB-UniRule"/>
</dbReference>
<dbReference type="HAMAP" id="MF_03012">
    <property type="entry name" value="eIF3m"/>
    <property type="match status" value="1"/>
</dbReference>
<keyword evidence="8" id="KW-1185">Reference proteome</keyword>
<evidence type="ECO:0000256" key="2">
    <source>
        <dbReference type="ARBA" id="ARBA00022490"/>
    </source>
</evidence>
<dbReference type="Pfam" id="PF01399">
    <property type="entry name" value="PCI"/>
    <property type="match status" value="1"/>
</dbReference>
<dbReference type="SUPFAM" id="SSF48371">
    <property type="entry name" value="ARM repeat"/>
    <property type="match status" value="1"/>
</dbReference>
<name>A0AAD1WXD2_PELCU</name>
<comment type="similarity">
    <text evidence="5">Belongs to the eIF-3 subunit M family.</text>
</comment>
<keyword evidence="3 5" id="KW-0396">Initiation factor</keyword>
<reference evidence="7" key="1">
    <citation type="submission" date="2022-03" db="EMBL/GenBank/DDBJ databases">
        <authorList>
            <person name="Alioto T."/>
            <person name="Alioto T."/>
            <person name="Gomez Garrido J."/>
        </authorList>
    </citation>
    <scope>NUCLEOTIDE SEQUENCE</scope>
</reference>
<dbReference type="InterPro" id="IPR045237">
    <property type="entry name" value="COPS7/eIF3m"/>
</dbReference>
<dbReference type="InterPro" id="IPR036390">
    <property type="entry name" value="WH_DNA-bd_sf"/>
</dbReference>
<dbReference type="EMBL" id="OW240923">
    <property type="protein sequence ID" value="CAH2326104.1"/>
    <property type="molecule type" value="Genomic_DNA"/>
</dbReference>
<feature type="domain" description="PCI" evidence="6">
    <location>
        <begin position="188"/>
        <end position="347"/>
    </location>
</feature>
<dbReference type="GO" id="GO:0001732">
    <property type="term" value="P:formation of cytoplasmic translation initiation complex"/>
    <property type="evidence" value="ECO:0007669"/>
    <property type="project" value="UniProtKB-UniRule"/>
</dbReference>
<evidence type="ECO:0000256" key="3">
    <source>
        <dbReference type="ARBA" id="ARBA00022540"/>
    </source>
</evidence>
<dbReference type="PANTHER" id="PTHR15350:SF2">
    <property type="entry name" value="EUKARYOTIC TRANSLATION INITIATION FACTOR 3 SUBUNIT M"/>
    <property type="match status" value="1"/>
</dbReference>
<comment type="function">
    <text evidence="5">Component of the eukaryotic translation initiation factor 3 (eIF-3) complex, which is involved in protein synthesis of a specialized repertoire of mRNAs and, together with other initiation factors, stimulates binding of mRNA and methionyl-tRNAi to the 40S ribosome. The eIF-3 complex specifically targets and initiates translation of a subset of mRNAs involved in cell proliferation.</text>
</comment>
<dbReference type="InterPro" id="IPR000717">
    <property type="entry name" value="PCI_dom"/>
</dbReference>
<evidence type="ECO:0000313" key="7">
    <source>
        <dbReference type="EMBL" id="CAH2326104.1"/>
    </source>
</evidence>
<keyword evidence="4 5" id="KW-0648">Protein biosynthesis</keyword>
<comment type="similarity">
    <text evidence="1">Belongs to the CSN7/EIF3M family. CSN7 subfamily.</text>
</comment>
<gene>
    <name evidence="5" type="primary">EIF3M</name>
    <name evidence="7" type="ORF">PECUL_23A006618</name>
</gene>
<dbReference type="InterPro" id="IPR040750">
    <property type="entry name" value="eIF3m_C_helix"/>
</dbReference>
<dbReference type="PANTHER" id="PTHR15350">
    <property type="entry name" value="COP9 SIGNALOSOME COMPLEX SUBUNIT 7/DENDRITIC CELL PROTEIN GA17"/>
    <property type="match status" value="1"/>
</dbReference>
<evidence type="ECO:0000256" key="4">
    <source>
        <dbReference type="ARBA" id="ARBA00022917"/>
    </source>
</evidence>
<dbReference type="GO" id="GO:0071541">
    <property type="term" value="C:eukaryotic translation initiation factor 3 complex, eIF3m"/>
    <property type="evidence" value="ECO:0007669"/>
    <property type="project" value="UniProtKB-UniRule"/>
</dbReference>
<dbReference type="GO" id="GO:0003743">
    <property type="term" value="F:translation initiation factor activity"/>
    <property type="evidence" value="ECO:0007669"/>
    <property type="project" value="UniProtKB-UniRule"/>
</dbReference>
<dbReference type="GO" id="GO:0033290">
    <property type="term" value="C:eukaryotic 48S preinitiation complex"/>
    <property type="evidence" value="ECO:0007669"/>
    <property type="project" value="UniProtKB-UniRule"/>
</dbReference>
<evidence type="ECO:0000313" key="8">
    <source>
        <dbReference type="Proteomes" id="UP001295444"/>
    </source>
</evidence>
<dbReference type="AlphaFoldDB" id="A0AAD1WXD2"/>
<evidence type="ECO:0000256" key="5">
    <source>
        <dbReference type="HAMAP-Rule" id="MF_03012"/>
    </source>
</evidence>